<feature type="chain" id="PRO_5043553516" description="Expansin-like EG45 domain-containing protein" evidence="1">
    <location>
        <begin position="23"/>
        <end position="155"/>
    </location>
</feature>
<keyword evidence="3" id="KW-1185">Reference proteome</keyword>
<organism evidence="2 3">
    <name type="scientific">Apatococcus lobatus</name>
    <dbReference type="NCBI Taxonomy" id="904363"/>
    <lineage>
        <taxon>Eukaryota</taxon>
        <taxon>Viridiplantae</taxon>
        <taxon>Chlorophyta</taxon>
        <taxon>core chlorophytes</taxon>
        <taxon>Trebouxiophyceae</taxon>
        <taxon>Chlorellales</taxon>
        <taxon>Chlorellaceae</taxon>
        <taxon>Apatococcus</taxon>
    </lineage>
</organism>
<protein>
    <recommendedName>
        <fullName evidence="4">Expansin-like EG45 domain-containing protein</fullName>
    </recommendedName>
</protein>
<feature type="signal peptide" evidence="1">
    <location>
        <begin position="1"/>
        <end position="22"/>
    </location>
</feature>
<keyword evidence="1" id="KW-0732">Signal</keyword>
<dbReference type="EMBL" id="JALJOS010000045">
    <property type="protein sequence ID" value="KAK9820710.1"/>
    <property type="molecule type" value="Genomic_DNA"/>
</dbReference>
<accession>A0AAW1QGY5</accession>
<evidence type="ECO:0000256" key="1">
    <source>
        <dbReference type="SAM" id="SignalP"/>
    </source>
</evidence>
<sequence length="155" mass="15658">MALQSNCLQCLALFIVAAGVLTFCEGATHAGAQEGTYYGAGADSGSYCRGNGFAYSAGGLPSVAVSQTILQNGANCGSCIVLVGNGAGSGTTPISSTPTMYVINNLCSECGTGADLAQNGDGRFSVSFNIVSCPSGKRRASSLRRLLDSPDDHES</sequence>
<evidence type="ECO:0000313" key="2">
    <source>
        <dbReference type="EMBL" id="KAK9820710.1"/>
    </source>
</evidence>
<dbReference type="InterPro" id="IPR036908">
    <property type="entry name" value="RlpA-like_sf"/>
</dbReference>
<dbReference type="SUPFAM" id="SSF50685">
    <property type="entry name" value="Barwin-like endoglucanases"/>
    <property type="match status" value="1"/>
</dbReference>
<dbReference type="AlphaFoldDB" id="A0AAW1QGY5"/>
<dbReference type="Proteomes" id="UP001438707">
    <property type="component" value="Unassembled WGS sequence"/>
</dbReference>
<reference evidence="2 3" key="1">
    <citation type="journal article" date="2024" name="Nat. Commun.">
        <title>Phylogenomics reveals the evolutionary origins of lichenization in chlorophyte algae.</title>
        <authorList>
            <person name="Puginier C."/>
            <person name="Libourel C."/>
            <person name="Otte J."/>
            <person name="Skaloud P."/>
            <person name="Haon M."/>
            <person name="Grisel S."/>
            <person name="Petersen M."/>
            <person name="Berrin J.G."/>
            <person name="Delaux P.M."/>
            <person name="Dal Grande F."/>
            <person name="Keller J."/>
        </authorList>
    </citation>
    <scope>NUCLEOTIDE SEQUENCE [LARGE SCALE GENOMIC DNA]</scope>
    <source>
        <strain evidence="2 3">SAG 2145</strain>
    </source>
</reference>
<evidence type="ECO:0008006" key="4">
    <source>
        <dbReference type="Google" id="ProtNLM"/>
    </source>
</evidence>
<name>A0AAW1QGY5_9CHLO</name>
<proteinExistence type="predicted"/>
<comment type="caution">
    <text evidence="2">The sequence shown here is derived from an EMBL/GenBank/DDBJ whole genome shotgun (WGS) entry which is preliminary data.</text>
</comment>
<evidence type="ECO:0000313" key="3">
    <source>
        <dbReference type="Proteomes" id="UP001438707"/>
    </source>
</evidence>
<gene>
    <name evidence="2" type="ORF">WJX74_010702</name>
</gene>